<accession>A0A1D3TNP6</accession>
<feature type="chain" id="PRO_5008921701" evidence="1">
    <location>
        <begin position="25"/>
        <end position="141"/>
    </location>
</feature>
<sequence length="141" mass="15753">MKKRYAIIALAMVMMLAVSLPVSACGILYTQGYWKNHTEVWDERCESTLLPSDTFFGSGMTWIQMLKVPTKGDAYIILAHQYIAAKLNLWTSNAVPTEAVLNALYRAEILFNAYDPGMIPEGLREQAIHDAGILDAWNNGI</sequence>
<evidence type="ECO:0000313" key="2">
    <source>
        <dbReference type="EMBL" id="SCP94957.1"/>
    </source>
</evidence>
<evidence type="ECO:0000313" key="3">
    <source>
        <dbReference type="Proteomes" id="UP000199315"/>
    </source>
</evidence>
<dbReference type="Proteomes" id="UP000199315">
    <property type="component" value="Unassembled WGS sequence"/>
</dbReference>
<dbReference type="AlphaFoldDB" id="A0A1D3TNP6"/>
<organism evidence="2 3">
    <name type="scientific">Anaerobium acetethylicum</name>
    <dbReference type="NCBI Taxonomy" id="1619234"/>
    <lineage>
        <taxon>Bacteria</taxon>
        <taxon>Bacillati</taxon>
        <taxon>Bacillota</taxon>
        <taxon>Clostridia</taxon>
        <taxon>Lachnospirales</taxon>
        <taxon>Lachnospiraceae</taxon>
        <taxon>Anaerobium</taxon>
    </lineage>
</organism>
<keyword evidence="1" id="KW-0732">Signal</keyword>
<reference evidence="2 3" key="1">
    <citation type="submission" date="2016-09" db="EMBL/GenBank/DDBJ databases">
        <authorList>
            <person name="Capua I."/>
            <person name="De Benedictis P."/>
            <person name="Joannis T."/>
            <person name="Lombin L.H."/>
            <person name="Cattoli G."/>
        </authorList>
    </citation>
    <scope>NUCLEOTIDE SEQUENCE [LARGE SCALE GENOMIC DNA]</scope>
    <source>
        <strain evidence="2 3">GluBS11</strain>
    </source>
</reference>
<dbReference type="OrthoDB" id="5478547at2"/>
<dbReference type="RefSeq" id="WP_091228804.1">
    <property type="nucleotide sequence ID" value="NZ_FMKA01000001.1"/>
</dbReference>
<keyword evidence="3" id="KW-1185">Reference proteome</keyword>
<protein>
    <submittedName>
        <fullName evidence="2">Uncharacterized protein</fullName>
    </submittedName>
</protein>
<evidence type="ECO:0000256" key="1">
    <source>
        <dbReference type="SAM" id="SignalP"/>
    </source>
</evidence>
<name>A0A1D3TNP6_9FIRM</name>
<gene>
    <name evidence="2" type="ORF">SAMN05421730_1001191</name>
</gene>
<dbReference type="STRING" id="1619234.SAMN05421730_1001191"/>
<feature type="signal peptide" evidence="1">
    <location>
        <begin position="1"/>
        <end position="24"/>
    </location>
</feature>
<dbReference type="EMBL" id="FMKA01000001">
    <property type="protein sequence ID" value="SCP94957.1"/>
    <property type="molecule type" value="Genomic_DNA"/>
</dbReference>
<proteinExistence type="predicted"/>